<feature type="transmembrane region" description="Helical" evidence="7">
    <location>
        <begin position="55"/>
        <end position="76"/>
    </location>
</feature>
<feature type="transmembrane region" description="Helical" evidence="7">
    <location>
        <begin position="304"/>
        <end position="327"/>
    </location>
</feature>
<feature type="transmembrane region" description="Helical" evidence="7">
    <location>
        <begin position="544"/>
        <end position="563"/>
    </location>
</feature>
<feature type="region of interest" description="Disordered" evidence="6">
    <location>
        <begin position="815"/>
        <end position="872"/>
    </location>
</feature>
<feature type="region of interest" description="Disordered" evidence="6">
    <location>
        <begin position="885"/>
        <end position="918"/>
    </location>
</feature>
<evidence type="ECO:0000259" key="8">
    <source>
        <dbReference type="Pfam" id="PF03772"/>
    </source>
</evidence>
<feature type="transmembrane region" description="Helical" evidence="7">
    <location>
        <begin position="570"/>
        <end position="586"/>
    </location>
</feature>
<feature type="compositionally biased region" description="Gly residues" evidence="6">
    <location>
        <begin position="842"/>
        <end position="855"/>
    </location>
</feature>
<dbReference type="InterPro" id="IPR004477">
    <property type="entry name" value="ComEC_N"/>
</dbReference>
<feature type="transmembrane region" description="Helical" evidence="7">
    <location>
        <begin position="411"/>
        <end position="427"/>
    </location>
</feature>
<feature type="transmembrane region" description="Helical" evidence="7">
    <location>
        <begin position="339"/>
        <end position="357"/>
    </location>
</feature>
<keyword evidence="11" id="KW-1185">Reference proteome</keyword>
<dbReference type="GO" id="GO:0005886">
    <property type="term" value="C:plasma membrane"/>
    <property type="evidence" value="ECO:0007669"/>
    <property type="project" value="UniProtKB-SubCell"/>
</dbReference>
<dbReference type="Proteomes" id="UP000606044">
    <property type="component" value="Unassembled WGS sequence"/>
</dbReference>
<protein>
    <submittedName>
        <fullName evidence="10">Competence protein ComEC</fullName>
    </submittedName>
</protein>
<feature type="compositionally biased region" description="Basic and acidic residues" evidence="6">
    <location>
        <begin position="726"/>
        <end position="736"/>
    </location>
</feature>
<feature type="transmembrane region" description="Helical" evidence="7">
    <location>
        <begin position="107"/>
        <end position="126"/>
    </location>
</feature>
<feature type="transmembrane region" description="Helical" evidence="7">
    <location>
        <begin position="369"/>
        <end position="399"/>
    </location>
</feature>
<keyword evidence="5 7" id="KW-0472">Membrane</keyword>
<sequence>MEHRRGAGKRGSSGAVAGVLGGAVARPAFLPALLWPGAVLGRLRDAIRTDAAAEVASGRLILWLPVLLGCGILLYFGAEQEPSLPAALGLAGVMACVAFAARTRPRACAVLLGLATLAAGFALAAVHTASIARPVIITPPTPVRLTGFIEQVERRATADRVLLRVTSAEGRGLEVVPKLVRISLGRGTAPAAGTPVEMLVRLLPPMEAALPGGYDFGRNIWFRGIDAVGFGLGRPKLIAAPGEPPFSVRFGAAIEQVRQSVGTRIRQSLEGTAAAIAVALVVGDRTAISPQVEESMRVSGLTHVLSISGLHMAMVAGTLFFLVRGLLAAFPPLALGAPIKSMAALAALAGSGIYLLLSGNDWPAQRSFFMLAIVLVGVLAGRAALTLRTVAVAAVLVLVLGPEAILEPGTQMSFAATLALVAAFEHWSRVRGRPMVGSLMWRALARGLMFLAALSLTSLVAGTATAPYAALHFQRLGLYGLLANLAAMPAVEFLVMPFGLLGVLLMPFGWDFIAWPVMGLGIDLMVKVSDLVAALPGADARTDWVGPAAAGVLTLALLCPCLLRGWLRALAVIPAVVALLLMGPPPRPDVLIAPNGQTVAVRGADGRLSVAGAGSGRLMVEQWLSREADVRKADAPDLDLGFLCDARGCRISLRGGGHLTLLRRADGLPAACGAGDIVVAPWPPPPDCAAKAFYPEALARTGTLAMYRRPDSKSVPAGGKPGPMGRAEDVETHQPDLADPIPPAVPDERSGRGAAMAGTADSSPPEPPPLTGRPRRMAADHRASLRREGAAREPVVTLAAEVDGAVRQGKVEEWLGTGSGQVVGPAAPLASADRTPELSGGPRSGQTGGRPGGRGNTSTEAAIAPGREPPFTSLWRVVPTRAPGVQRPWMPVLPPLAEKQDEPERAGIRAAEDALTAP</sequence>
<keyword evidence="3 7" id="KW-0812">Transmembrane</keyword>
<reference evidence="10" key="2">
    <citation type="submission" date="2020-09" db="EMBL/GenBank/DDBJ databases">
        <authorList>
            <person name="Sun Q."/>
            <person name="Sedlacek I."/>
        </authorList>
    </citation>
    <scope>NUCLEOTIDE SEQUENCE</scope>
    <source>
        <strain evidence="10">CCM 7897</strain>
    </source>
</reference>
<evidence type="ECO:0000259" key="9">
    <source>
        <dbReference type="Pfam" id="PF13567"/>
    </source>
</evidence>
<feature type="transmembrane region" description="Helical" evidence="7">
    <location>
        <begin position="448"/>
        <end position="470"/>
    </location>
</feature>
<keyword evidence="2" id="KW-1003">Cell membrane</keyword>
<evidence type="ECO:0000256" key="2">
    <source>
        <dbReference type="ARBA" id="ARBA00022475"/>
    </source>
</evidence>
<evidence type="ECO:0000256" key="4">
    <source>
        <dbReference type="ARBA" id="ARBA00022989"/>
    </source>
</evidence>
<feature type="compositionally biased region" description="Basic and acidic residues" evidence="6">
    <location>
        <begin position="777"/>
        <end position="791"/>
    </location>
</feature>
<comment type="subcellular location">
    <subcellularLocation>
        <location evidence="1">Cell membrane</location>
        <topology evidence="1">Multi-pass membrane protein</topology>
    </subcellularLocation>
</comment>
<feature type="transmembrane region" description="Helical" evidence="7">
    <location>
        <begin position="83"/>
        <end position="101"/>
    </location>
</feature>
<dbReference type="InterPro" id="IPR025405">
    <property type="entry name" value="DUF4131"/>
</dbReference>
<dbReference type="PANTHER" id="PTHR30619">
    <property type="entry name" value="DNA INTERNALIZATION/COMPETENCE PROTEIN COMEC/REC2"/>
    <property type="match status" value="1"/>
</dbReference>
<feature type="region of interest" description="Disordered" evidence="6">
    <location>
        <begin position="705"/>
        <end position="795"/>
    </location>
</feature>
<accession>A0A917FA13</accession>
<comment type="caution">
    <text evidence="10">The sequence shown here is derived from an EMBL/GenBank/DDBJ whole genome shotgun (WGS) entry which is preliminary data.</text>
</comment>
<dbReference type="EMBL" id="BMCT01000002">
    <property type="protein sequence ID" value="GGF59521.1"/>
    <property type="molecule type" value="Genomic_DNA"/>
</dbReference>
<evidence type="ECO:0000256" key="6">
    <source>
        <dbReference type="SAM" id="MobiDB-lite"/>
    </source>
</evidence>
<evidence type="ECO:0000256" key="7">
    <source>
        <dbReference type="SAM" id="Phobius"/>
    </source>
</evidence>
<dbReference type="InterPro" id="IPR052159">
    <property type="entry name" value="Competence_DNA_uptake"/>
</dbReference>
<evidence type="ECO:0000256" key="3">
    <source>
        <dbReference type="ARBA" id="ARBA00022692"/>
    </source>
</evidence>
<organism evidence="10 11">
    <name type="scientific">Azorhizobium oxalatiphilum</name>
    <dbReference type="NCBI Taxonomy" id="980631"/>
    <lineage>
        <taxon>Bacteria</taxon>
        <taxon>Pseudomonadati</taxon>
        <taxon>Pseudomonadota</taxon>
        <taxon>Alphaproteobacteria</taxon>
        <taxon>Hyphomicrobiales</taxon>
        <taxon>Xanthobacteraceae</taxon>
        <taxon>Azorhizobium</taxon>
    </lineage>
</organism>
<dbReference type="AlphaFoldDB" id="A0A917FA13"/>
<evidence type="ECO:0000313" key="11">
    <source>
        <dbReference type="Proteomes" id="UP000606044"/>
    </source>
</evidence>
<feature type="transmembrane region" description="Helical" evidence="7">
    <location>
        <begin position="476"/>
        <end position="505"/>
    </location>
</feature>
<gene>
    <name evidence="10" type="ORF">GCM10007301_19080</name>
</gene>
<keyword evidence="4 7" id="KW-1133">Transmembrane helix</keyword>
<proteinExistence type="predicted"/>
<feature type="domain" description="ComEC/Rec2-related protein" evidence="8">
    <location>
        <begin position="280"/>
        <end position="564"/>
    </location>
</feature>
<feature type="compositionally biased region" description="Basic and acidic residues" evidence="6">
    <location>
        <begin position="898"/>
        <end position="912"/>
    </location>
</feature>
<evidence type="ECO:0000256" key="5">
    <source>
        <dbReference type="ARBA" id="ARBA00023136"/>
    </source>
</evidence>
<dbReference type="NCBIfam" id="TIGR00360">
    <property type="entry name" value="ComEC_N-term"/>
    <property type="match status" value="1"/>
</dbReference>
<dbReference type="PANTHER" id="PTHR30619:SF1">
    <property type="entry name" value="RECOMBINATION PROTEIN 2"/>
    <property type="match status" value="1"/>
</dbReference>
<evidence type="ECO:0000256" key="1">
    <source>
        <dbReference type="ARBA" id="ARBA00004651"/>
    </source>
</evidence>
<evidence type="ECO:0000313" key="10">
    <source>
        <dbReference type="EMBL" id="GGF59521.1"/>
    </source>
</evidence>
<feature type="transmembrane region" description="Helical" evidence="7">
    <location>
        <begin position="512"/>
        <end position="538"/>
    </location>
</feature>
<name>A0A917FA13_9HYPH</name>
<reference evidence="10" key="1">
    <citation type="journal article" date="2014" name="Int. J. Syst. Evol. Microbiol.">
        <title>Complete genome sequence of Corynebacterium casei LMG S-19264T (=DSM 44701T), isolated from a smear-ripened cheese.</title>
        <authorList>
            <consortium name="US DOE Joint Genome Institute (JGI-PGF)"/>
            <person name="Walter F."/>
            <person name="Albersmeier A."/>
            <person name="Kalinowski J."/>
            <person name="Ruckert C."/>
        </authorList>
    </citation>
    <scope>NUCLEOTIDE SEQUENCE</scope>
    <source>
        <strain evidence="10">CCM 7897</strain>
    </source>
</reference>
<feature type="transmembrane region" description="Helical" evidence="7">
    <location>
        <begin position="12"/>
        <end position="35"/>
    </location>
</feature>
<dbReference type="Pfam" id="PF03772">
    <property type="entry name" value="Competence"/>
    <property type="match status" value="1"/>
</dbReference>
<feature type="domain" description="DUF4131" evidence="9">
    <location>
        <begin position="85"/>
        <end position="232"/>
    </location>
</feature>
<dbReference type="Pfam" id="PF13567">
    <property type="entry name" value="DUF4131"/>
    <property type="match status" value="1"/>
</dbReference>